<dbReference type="SMART" id="SM00663">
    <property type="entry name" value="RPOLA_N"/>
    <property type="match status" value="1"/>
</dbReference>
<dbReference type="Gene3D" id="4.10.860.120">
    <property type="entry name" value="RNA polymerase II, clamp domain"/>
    <property type="match status" value="1"/>
</dbReference>
<accession>A0AAV9JJA5</accession>
<dbReference type="GO" id="GO:0005736">
    <property type="term" value="C:RNA polymerase I complex"/>
    <property type="evidence" value="ECO:0007669"/>
    <property type="project" value="TreeGrafter"/>
</dbReference>
<sequence>MNTSQPVSSQIGAVSFGFLSSTDIRALSAKRITNPTTFDTLLNPVPGGLYSAELGQFGDNACTTCGLKNPQCPGHCGHIEMPVPCYHPTFMDQVLRLLRATCIYCSRLKLSRVQVHRFQCKLRLVKYGLLKELQEVDDLTAQSVHGKAGTAAAAAAAVGSGSEDGSESESDSDVKGLIDQRERFVRRAINTARQDGTLSTQKTEATTNARRAIISEFMGKITQGKKCANCQGVNHAYRKDRFVKIFRKPLTEKERYAMIQSGHKAKDPMVELRKKQKAEKSRKRKRDTDEAIADMDVSEEEDGDDVEMEDESEGEVLIAGGNVVDDTVGESTTKQPKAQEEYLNPSRVHAQLTQLFEREQDILSAVYGHIKQKDSTTLTPDMFFMKDILIPPNRYRPEARTGGDDSIAEAQENALYKNILNACDMLANIQRELSGQQDTDPRYRARTYADFETTWITLQDAVNSLVDRDRNPLSGAAGRRNPDGIKQKLEKKEGMFRKYMMGKRVNFAARTVISPDPNIETNEIGVPPVFAVKLTYPEPVTQWNVEELQEAVRNGAFVWPGAVAVESETGQVVNLERKNAEERTALANQLLAPSVGSGGVRGTRPKKVHRHLNNGDVVIMNRQPTLHKPSMMCHRARVLPGEKTLRMHYANCNTYNADFDGDEMNMHFPQNELARAEALMIADTDHQYLSGTAGNPLRGLIQDHISMGVWLTNRDTFFERGDYMQLLYAALRPESGHCATGRIETVPPAVWKPKALWTGKQVVTSVLLNIVQEGFKGLTMTGKSTTDSKLWGGAGVKEEGTVVFKDGYLCSGILDKKQIGPSSGGVVNAVYEVYGHTVAGRLMSVLGRLLTRLEGMRGFSCGVEDLIFTKEGEVARREALAGAEAVGLEVAAKYVGLQEHRPKSGDRELRRRLEDVLRDDGGGKMQGLDQLTNNATKDLSSAVTNACLPDALVKPFPKNQMQAMTTSGAKGSKVNANQISCNLGQQVLEGRRVPVMVSGKTLPCFKPFETSVRAGGYIVDRFLTGVRPQEFFFHAMAGREGLIDTAVKTSRSGYLQRCLIKGMEGLKVEYDTSVRDADGSVVQFLYGEDGLDVAKAKYLSDFKFAAENYMSLVGSFGVVDAFEQKVMSKEAAEYTKAAEKKYRKTGDLGASDPALAVYSPSRHAGSISEKVYGGVKMYMDENPDKLIRNKKKGIVGEETVTKANFQAILDVRYLKSVVEAGEAVGVVAGQSVGEPSTQMTLNTFHLAGHSAKNVTLGIPRLREIVMTAARNLATPTMTLRLIEEMSVEGARKFAKGISRLSLAEVVDKVTVTESTGKGVVYGEAKKYEVRVEFFPRAAYGREYAVAVEDVVGTLEHRYLPRLQALVRKELKKRGDGGSLRAGDKGKGKGGDALPEVGKSAGVVEQARGEGEAEAEGGQDDSEGEGDDDAAGDKRKGNKRQAGYEAYEDEEENVLAARSRREAEPGEEEDETYGGSPRPSPPGHSSSDDEDEDDDDDDDERKALRSAAQDRENRIRADRKTNDVTRFAFAADAASGGDTCTFTLEYDSSTAKILMLHLVEQAARTSLIQSVPGLSAAMLDEAATKAAGDGNVPIVATSGVNIPEMWKYQHIVDPHHIYTNSVHDTLRHYGVEAARASIVLELQSVFGGHGISVDSRHLTLIADYMTRDGVYQAFSRMGYRGNTSPFMKMSFETTVAFLRDAVTEGDWDDLSNPSARIVTGRLGRVGTGGFDVFLPLGGGGGGGVGGEEGAAAAVADADAEGDGDDDGDVEMGDA</sequence>
<comment type="catalytic activity">
    <reaction evidence="12 14">
        <text>RNA(n) + a ribonucleoside 5'-triphosphate = RNA(n+1) + diphosphate</text>
        <dbReference type="Rhea" id="RHEA:21248"/>
        <dbReference type="Rhea" id="RHEA-COMP:14527"/>
        <dbReference type="Rhea" id="RHEA-COMP:17342"/>
        <dbReference type="ChEBI" id="CHEBI:33019"/>
        <dbReference type="ChEBI" id="CHEBI:61557"/>
        <dbReference type="ChEBI" id="CHEBI:140395"/>
        <dbReference type="EC" id="2.7.7.6"/>
    </reaction>
</comment>
<evidence type="ECO:0000256" key="3">
    <source>
        <dbReference type="ARBA" id="ARBA00011251"/>
    </source>
</evidence>
<dbReference type="PANTHER" id="PTHR19376">
    <property type="entry name" value="DNA-DIRECTED RNA POLYMERASE"/>
    <property type="match status" value="1"/>
</dbReference>
<keyword evidence="11" id="KW-0539">Nucleus</keyword>
<dbReference type="FunFam" id="3.30.1490.180:FF:000003">
    <property type="entry name" value="DNA-directed RNA polymerase subunit"/>
    <property type="match status" value="1"/>
</dbReference>
<evidence type="ECO:0000313" key="17">
    <source>
        <dbReference type="EMBL" id="KAK4545068.1"/>
    </source>
</evidence>
<feature type="region of interest" description="Disordered" evidence="15">
    <location>
        <begin position="266"/>
        <end position="308"/>
    </location>
</feature>
<dbReference type="Gene3D" id="1.10.357.120">
    <property type="match status" value="1"/>
</dbReference>
<feature type="compositionally biased region" description="Basic and acidic residues" evidence="15">
    <location>
        <begin position="1373"/>
        <end position="1389"/>
    </location>
</feature>
<reference evidence="17 18" key="1">
    <citation type="submission" date="2021-11" db="EMBL/GenBank/DDBJ databases">
        <title>Black yeast isolated from Biological Soil Crust.</title>
        <authorList>
            <person name="Kurbessoian T."/>
        </authorList>
    </citation>
    <scope>NUCLEOTIDE SEQUENCE [LARGE SCALE GENOMIC DNA]</scope>
    <source>
        <strain evidence="17 18">CCFEE 5522</strain>
    </source>
</reference>
<dbReference type="PANTHER" id="PTHR19376:SF11">
    <property type="entry name" value="DNA-DIRECTED RNA POLYMERASE I SUBUNIT RPA1"/>
    <property type="match status" value="1"/>
</dbReference>
<dbReference type="FunFam" id="1.10.274.100:FF:000006">
    <property type="entry name" value="DNA-directed RNA polymerase subunit"/>
    <property type="match status" value="1"/>
</dbReference>
<gene>
    <name evidence="17" type="ORF">LTR36_003619</name>
</gene>
<dbReference type="InterPro" id="IPR044893">
    <property type="entry name" value="RNA_pol_Rpb1_clamp_domain"/>
</dbReference>
<evidence type="ECO:0000256" key="11">
    <source>
        <dbReference type="ARBA" id="ARBA00023242"/>
    </source>
</evidence>
<dbReference type="Pfam" id="PF04998">
    <property type="entry name" value="RNA_pol_Rpb1_5"/>
    <property type="match status" value="1"/>
</dbReference>
<keyword evidence="8" id="KW-0862">Zinc</keyword>
<dbReference type="InterPro" id="IPR047107">
    <property type="entry name" value="DNA-dir_RNA_pol1_lsu_C"/>
</dbReference>
<keyword evidence="9" id="KW-0460">Magnesium</keyword>
<dbReference type="Gene3D" id="1.10.132.30">
    <property type="match status" value="1"/>
</dbReference>
<dbReference type="FunFam" id="4.10.860.120:FF:000006">
    <property type="entry name" value="DNA-directed RNA polymerase subunit"/>
    <property type="match status" value="1"/>
</dbReference>
<evidence type="ECO:0000256" key="6">
    <source>
        <dbReference type="ARBA" id="ARBA00022695"/>
    </source>
</evidence>
<dbReference type="Gene3D" id="1.10.274.100">
    <property type="entry name" value="RNA polymerase Rpb1, domain 3"/>
    <property type="match status" value="1"/>
</dbReference>
<dbReference type="Gene3D" id="2.40.40.20">
    <property type="match status" value="1"/>
</dbReference>
<dbReference type="InterPro" id="IPR000722">
    <property type="entry name" value="RNA_pol_asu"/>
</dbReference>
<evidence type="ECO:0000256" key="15">
    <source>
        <dbReference type="SAM" id="MobiDB-lite"/>
    </source>
</evidence>
<comment type="similarity">
    <text evidence="2 14">Belongs to the RNA polymerase beta' chain family.</text>
</comment>
<evidence type="ECO:0000256" key="14">
    <source>
        <dbReference type="RuleBase" id="RU004279"/>
    </source>
</evidence>
<feature type="compositionally biased region" description="Acidic residues" evidence="15">
    <location>
        <begin position="290"/>
        <end position="308"/>
    </location>
</feature>
<dbReference type="InterPro" id="IPR007081">
    <property type="entry name" value="RNA_pol_Rpb1_5"/>
</dbReference>
<dbReference type="Pfam" id="PF04983">
    <property type="entry name" value="RNA_pol_Rpb1_3"/>
    <property type="match status" value="1"/>
</dbReference>
<evidence type="ECO:0000256" key="13">
    <source>
        <dbReference type="ARBA" id="ARBA00053996"/>
    </source>
</evidence>
<comment type="function">
    <text evidence="13">DNA-dependent RNA polymerase catalyzes the transcription of DNA into RNA using the four ribonucleoside triphosphates as substrates. Largest and catalytic core component of RNA polymerase I which synthesizes ribosomal RNA precursors. Forms the polymerase active center together with the second largest subunit. A single stranded DNA template strand of the promoter is positioned within the central active site cleft of Pol I. A bridging helix emanates from RPA1 and crosses the cleft near the catalytic site and is thought to promote translocation of Pol I by acting as a ratchet that moves the RNA-DNA hybrid through the active site by switching from straight to bent conformations at each step of nucleotide addition.</text>
</comment>
<keyword evidence="4 14" id="KW-0240">DNA-directed RNA polymerase</keyword>
<evidence type="ECO:0000256" key="7">
    <source>
        <dbReference type="ARBA" id="ARBA00022723"/>
    </source>
</evidence>
<comment type="subcellular location">
    <subcellularLocation>
        <location evidence="1">Nucleus</location>
    </subcellularLocation>
</comment>
<comment type="subunit">
    <text evidence="3">Component of the RNA polymerase I (Pol I) complex consisting of at least 13 subunits.</text>
</comment>
<keyword evidence="6 14" id="KW-0548">Nucleotidyltransferase</keyword>
<dbReference type="Proteomes" id="UP001324427">
    <property type="component" value="Unassembled WGS sequence"/>
</dbReference>
<dbReference type="InterPro" id="IPR042102">
    <property type="entry name" value="RNA_pol_Rpb1_3_sf"/>
</dbReference>
<dbReference type="Gene3D" id="3.30.70.2850">
    <property type="match status" value="1"/>
</dbReference>
<keyword evidence="10 14" id="KW-0804">Transcription</keyword>
<dbReference type="EC" id="2.7.7.6" evidence="14"/>
<protein>
    <recommendedName>
        <fullName evidence="14">DNA-directed RNA polymerase subunit</fullName>
        <ecNumber evidence="14">2.7.7.6</ecNumber>
    </recommendedName>
</protein>
<comment type="caution">
    <text evidence="17">The sequence shown here is derived from an EMBL/GenBank/DDBJ whole genome shotgun (WGS) entry which is preliminary data.</text>
</comment>
<feature type="region of interest" description="Disordered" evidence="15">
    <location>
        <begin position="1744"/>
        <end position="1773"/>
    </location>
</feature>
<dbReference type="GO" id="GO:0003899">
    <property type="term" value="F:DNA-directed RNA polymerase activity"/>
    <property type="evidence" value="ECO:0007669"/>
    <property type="project" value="UniProtKB-EC"/>
</dbReference>
<dbReference type="Pfam" id="PF05000">
    <property type="entry name" value="RNA_pol_Rpb1_4"/>
    <property type="match status" value="1"/>
</dbReference>
<dbReference type="Pfam" id="PF00623">
    <property type="entry name" value="RNA_pol_Rpb1_2"/>
    <property type="match status" value="1"/>
</dbReference>
<organism evidence="17 18">
    <name type="scientific">Oleoguttula mirabilis</name>
    <dbReference type="NCBI Taxonomy" id="1507867"/>
    <lineage>
        <taxon>Eukaryota</taxon>
        <taxon>Fungi</taxon>
        <taxon>Dikarya</taxon>
        <taxon>Ascomycota</taxon>
        <taxon>Pezizomycotina</taxon>
        <taxon>Dothideomycetes</taxon>
        <taxon>Dothideomycetidae</taxon>
        <taxon>Mycosphaerellales</taxon>
        <taxon>Teratosphaeriaceae</taxon>
        <taxon>Oleoguttula</taxon>
    </lineage>
</organism>
<evidence type="ECO:0000313" key="18">
    <source>
        <dbReference type="Proteomes" id="UP001324427"/>
    </source>
</evidence>
<feature type="compositionally biased region" description="Basic residues" evidence="15">
    <location>
        <begin position="274"/>
        <end position="285"/>
    </location>
</feature>
<evidence type="ECO:0000259" key="16">
    <source>
        <dbReference type="SMART" id="SM00663"/>
    </source>
</evidence>
<dbReference type="SUPFAM" id="SSF64484">
    <property type="entry name" value="beta and beta-prime subunits of DNA dependent RNA-polymerase"/>
    <property type="match status" value="1"/>
</dbReference>
<dbReference type="InterPro" id="IPR015699">
    <property type="entry name" value="DNA-dir_RNA_pol1_lsu_N"/>
</dbReference>
<dbReference type="EMBL" id="JAVFHQ010000021">
    <property type="protein sequence ID" value="KAK4545068.1"/>
    <property type="molecule type" value="Genomic_DNA"/>
</dbReference>
<dbReference type="InterPro" id="IPR007066">
    <property type="entry name" value="RNA_pol_Rpb1_3"/>
</dbReference>
<name>A0AAV9JJA5_9PEZI</name>
<evidence type="ECO:0000256" key="12">
    <source>
        <dbReference type="ARBA" id="ARBA00048552"/>
    </source>
</evidence>
<dbReference type="InterPro" id="IPR007080">
    <property type="entry name" value="RNA_pol_Rpb1_1"/>
</dbReference>
<dbReference type="CDD" id="cd01435">
    <property type="entry name" value="RNAP_I_RPA1_N"/>
    <property type="match status" value="1"/>
</dbReference>
<evidence type="ECO:0000256" key="5">
    <source>
        <dbReference type="ARBA" id="ARBA00022679"/>
    </source>
</evidence>
<evidence type="ECO:0000256" key="9">
    <source>
        <dbReference type="ARBA" id="ARBA00022842"/>
    </source>
</evidence>
<dbReference type="InterPro" id="IPR045867">
    <property type="entry name" value="DNA-dir_RpoC_beta_prime"/>
</dbReference>
<dbReference type="GO" id="GO:0006351">
    <property type="term" value="P:DNA-templated transcription"/>
    <property type="evidence" value="ECO:0007669"/>
    <property type="project" value="InterPro"/>
</dbReference>
<dbReference type="Gene3D" id="3.30.1490.180">
    <property type="entry name" value="RNA polymerase ii"/>
    <property type="match status" value="1"/>
</dbReference>
<keyword evidence="7" id="KW-0479">Metal-binding</keyword>
<feature type="compositionally biased region" description="Acidic residues" evidence="15">
    <location>
        <begin position="1487"/>
        <end position="1498"/>
    </location>
</feature>
<feature type="compositionally biased region" description="Acidic residues" evidence="15">
    <location>
        <begin position="1756"/>
        <end position="1773"/>
    </location>
</feature>
<evidence type="ECO:0000256" key="4">
    <source>
        <dbReference type="ARBA" id="ARBA00022478"/>
    </source>
</evidence>
<dbReference type="GO" id="GO:0003677">
    <property type="term" value="F:DNA binding"/>
    <property type="evidence" value="ECO:0007669"/>
    <property type="project" value="InterPro"/>
</dbReference>
<feature type="domain" description="RNA polymerase N-terminal" evidence="16">
    <location>
        <begin position="381"/>
        <end position="712"/>
    </location>
</feature>
<proteinExistence type="inferred from homology"/>
<keyword evidence="18" id="KW-1185">Reference proteome</keyword>
<dbReference type="Pfam" id="PF04997">
    <property type="entry name" value="RNA_pol_Rpb1_1"/>
    <property type="match status" value="1"/>
</dbReference>
<evidence type="ECO:0000256" key="2">
    <source>
        <dbReference type="ARBA" id="ARBA00006460"/>
    </source>
</evidence>
<feature type="region of interest" description="Disordered" evidence="15">
    <location>
        <begin position="1373"/>
        <end position="1500"/>
    </location>
</feature>
<dbReference type="InterPro" id="IPR007083">
    <property type="entry name" value="RNA_pol_Rpb1_4"/>
</dbReference>
<dbReference type="InterPro" id="IPR006592">
    <property type="entry name" value="RNA_pol_N"/>
</dbReference>
<dbReference type="FunFam" id="2.40.40.20:FF:000019">
    <property type="entry name" value="DNA-directed RNA polymerase II subunit RPB1"/>
    <property type="match status" value="1"/>
</dbReference>
<feature type="compositionally biased region" description="Acidic residues" evidence="15">
    <location>
        <begin position="1411"/>
        <end position="1429"/>
    </location>
</feature>
<evidence type="ECO:0000256" key="1">
    <source>
        <dbReference type="ARBA" id="ARBA00004123"/>
    </source>
</evidence>
<dbReference type="Gene3D" id="1.10.150.390">
    <property type="match status" value="1"/>
</dbReference>
<evidence type="ECO:0000256" key="8">
    <source>
        <dbReference type="ARBA" id="ARBA00022833"/>
    </source>
</evidence>
<dbReference type="CDD" id="cd02735">
    <property type="entry name" value="RNAP_I_Rpa1_C"/>
    <property type="match status" value="1"/>
</dbReference>
<dbReference type="InterPro" id="IPR038120">
    <property type="entry name" value="Rpb1_funnel_sf"/>
</dbReference>
<dbReference type="GO" id="GO:0046872">
    <property type="term" value="F:metal ion binding"/>
    <property type="evidence" value="ECO:0007669"/>
    <property type="project" value="UniProtKB-KW"/>
</dbReference>
<dbReference type="FunFam" id="1.10.150.390:FF:000005">
    <property type="entry name" value="DNA-directed RNA polymerase subunit"/>
    <property type="match status" value="1"/>
</dbReference>
<keyword evidence="5 14" id="KW-0808">Transferase</keyword>
<evidence type="ECO:0000256" key="10">
    <source>
        <dbReference type="ARBA" id="ARBA00023163"/>
    </source>
</evidence>